<dbReference type="EMBL" id="BAAACI010000006">
    <property type="protein sequence ID" value="GAA0774811.1"/>
    <property type="molecule type" value="Genomic_DNA"/>
</dbReference>
<sequence>MDREIEELFNKQILEEAAIKFNIDMSTLNLIGGFQNYVYEYKKQNKSYILRFTHSSHRSDNLIKGELDWVLYLINNGVSVSKPIYSISGNLSEKIHIGGSYFTATSFEKATGRKIGYPECISNKDLFEKCGRLTGKMHFLSKKYIPSSKEIKRPDWSHNYYLQNIKKYISTDQIKIFESYDDIVNRINKLCTDSDSFGIIHGDINVGNFLLDNENINIFDFDECQYSLFIEDIAIQLFYITYVFLDDSIDERQAQSCIFMKSFMDGYLKENHIDEYWLKQIPLFLQLRELIVYIGICRSTDFSNVSQWMKNYISQSKYRIEHGISIVSENYV</sequence>
<proteinExistence type="inferred from homology"/>
<accession>A0ABN1KSY4</accession>
<dbReference type="PANTHER" id="PTHR21064">
    <property type="entry name" value="AMINOGLYCOSIDE PHOSPHOTRANSFERASE DOMAIN-CONTAINING PROTEIN-RELATED"/>
    <property type="match status" value="1"/>
</dbReference>
<dbReference type="Gene3D" id="1.10.510.10">
    <property type="entry name" value="Transferase(Phosphotransferase) domain 1"/>
    <property type="match status" value="1"/>
</dbReference>
<comment type="similarity">
    <text evidence="1">Belongs to the pseudomonas-type ThrB family.</text>
</comment>
<organism evidence="3 4">
    <name type="scientific">Clostridium subterminale</name>
    <dbReference type="NCBI Taxonomy" id="1550"/>
    <lineage>
        <taxon>Bacteria</taxon>
        <taxon>Bacillati</taxon>
        <taxon>Bacillota</taxon>
        <taxon>Clostridia</taxon>
        <taxon>Eubacteriales</taxon>
        <taxon>Clostridiaceae</taxon>
        <taxon>Clostridium</taxon>
    </lineage>
</organism>
<dbReference type="InterPro" id="IPR050249">
    <property type="entry name" value="Pseudomonas-type_ThrB"/>
</dbReference>
<reference evidence="3 4" key="1">
    <citation type="journal article" date="2019" name="Int. J. Syst. Evol. Microbiol.">
        <title>The Global Catalogue of Microorganisms (GCM) 10K type strain sequencing project: providing services to taxonomists for standard genome sequencing and annotation.</title>
        <authorList>
            <consortium name="The Broad Institute Genomics Platform"/>
            <consortium name="The Broad Institute Genome Sequencing Center for Infectious Disease"/>
            <person name="Wu L."/>
            <person name="Ma J."/>
        </authorList>
    </citation>
    <scope>NUCLEOTIDE SEQUENCE [LARGE SCALE GENOMIC DNA]</scope>
    <source>
        <strain evidence="3 4">JCM 1417</strain>
    </source>
</reference>
<keyword evidence="4" id="KW-1185">Reference proteome</keyword>
<evidence type="ECO:0000256" key="1">
    <source>
        <dbReference type="ARBA" id="ARBA00038240"/>
    </source>
</evidence>
<protein>
    <submittedName>
        <fullName evidence="3">Phosphotransferase enzyme family protein</fullName>
    </submittedName>
</protein>
<gene>
    <name evidence="3" type="ORF">GCM10008908_25300</name>
</gene>
<dbReference type="PANTHER" id="PTHR21064:SF6">
    <property type="entry name" value="AMINOGLYCOSIDE PHOSPHOTRANSFERASE DOMAIN-CONTAINING PROTEIN"/>
    <property type="match status" value="1"/>
</dbReference>
<dbReference type="Proteomes" id="UP001501047">
    <property type="component" value="Unassembled WGS sequence"/>
</dbReference>
<dbReference type="SUPFAM" id="SSF56112">
    <property type="entry name" value="Protein kinase-like (PK-like)"/>
    <property type="match status" value="1"/>
</dbReference>
<dbReference type="Gene3D" id="3.30.200.70">
    <property type="match status" value="1"/>
</dbReference>
<evidence type="ECO:0000313" key="3">
    <source>
        <dbReference type="EMBL" id="GAA0774811.1"/>
    </source>
</evidence>
<dbReference type="Gene3D" id="1.20.1270.170">
    <property type="match status" value="1"/>
</dbReference>
<evidence type="ECO:0000313" key="4">
    <source>
        <dbReference type="Proteomes" id="UP001501047"/>
    </source>
</evidence>
<dbReference type="Pfam" id="PF01636">
    <property type="entry name" value="APH"/>
    <property type="match status" value="1"/>
</dbReference>
<comment type="caution">
    <text evidence="3">The sequence shown here is derived from an EMBL/GenBank/DDBJ whole genome shotgun (WGS) entry which is preliminary data.</text>
</comment>
<dbReference type="RefSeq" id="WP_343826798.1">
    <property type="nucleotide sequence ID" value="NZ_BAAACI010000006.1"/>
</dbReference>
<dbReference type="InterPro" id="IPR002575">
    <property type="entry name" value="Aminoglycoside_PTrfase"/>
</dbReference>
<evidence type="ECO:0000259" key="2">
    <source>
        <dbReference type="Pfam" id="PF01636"/>
    </source>
</evidence>
<dbReference type="InterPro" id="IPR011009">
    <property type="entry name" value="Kinase-like_dom_sf"/>
</dbReference>
<name>A0ABN1KSY4_CLOSU</name>
<feature type="domain" description="Aminoglycoside phosphotransferase" evidence="2">
    <location>
        <begin position="32"/>
        <end position="253"/>
    </location>
</feature>